<protein>
    <submittedName>
        <fullName evidence="2">ComEC/Rec2 family competence protein</fullName>
    </submittedName>
</protein>
<evidence type="ECO:0000259" key="1">
    <source>
        <dbReference type="Pfam" id="PF00753"/>
    </source>
</evidence>
<dbReference type="EMBL" id="JBHRXX010000001">
    <property type="protein sequence ID" value="MFC3682135.1"/>
    <property type="molecule type" value="Genomic_DNA"/>
</dbReference>
<dbReference type="InterPro" id="IPR036866">
    <property type="entry name" value="RibonucZ/Hydroxyglut_hydro"/>
</dbReference>
<sequence length="362" mass="39720">MSKMLMLHVLGADYGDCLWIEYGDQAKPSRILVDAGTPGTLKRLKPLLEAVRSDTPSHELLVITHVDEDHIGGSLKLIGDPKLAAQFEHVWFNGRRHLLEATEEEDFGPVQGEKLTTAIKKSGISWNEHFDHGPVARAVNGSAMQVKLHGGATLTLLTPSRTKLSEMLGAWDKAIREAGLDPSAPAEPGKIADGEEALGPINIKSLADSVSTDDKAPANGSSIALLFEYGDWSILLGADAHPDDLLAGIREYCGEERLKVDVFKLPHHGSKANVTNGLLEAVDAKQIVFSTNGKRFGHPDREAVARVIRRYKDNEGTELIFNYDTTINRIWRDKGLQRDWKYTAIYGAKEAGYSIVLKEDPV</sequence>
<dbReference type="RefSeq" id="WP_382169838.1">
    <property type="nucleotide sequence ID" value="NZ_JBHRXX010000001.1"/>
</dbReference>
<dbReference type="PANTHER" id="PTHR30619:SF1">
    <property type="entry name" value="RECOMBINATION PROTEIN 2"/>
    <property type="match status" value="1"/>
</dbReference>
<dbReference type="SUPFAM" id="SSF56281">
    <property type="entry name" value="Metallo-hydrolase/oxidoreductase"/>
    <property type="match status" value="1"/>
</dbReference>
<dbReference type="Pfam" id="PF00753">
    <property type="entry name" value="Lactamase_B"/>
    <property type="match status" value="1"/>
</dbReference>
<dbReference type="Gene3D" id="3.60.15.10">
    <property type="entry name" value="Ribonuclease Z/Hydroxyacylglutathione hydrolase-like"/>
    <property type="match status" value="1"/>
</dbReference>
<feature type="domain" description="Metallo-beta-lactamase" evidence="1">
    <location>
        <begin position="29"/>
        <end position="78"/>
    </location>
</feature>
<name>A0ABV7VXW6_9BURK</name>
<dbReference type="Proteomes" id="UP001595729">
    <property type="component" value="Unassembled WGS sequence"/>
</dbReference>
<gene>
    <name evidence="2" type="ORF">ACFOPI_00935</name>
</gene>
<organism evidence="2 3">
    <name type="scientific">Hydrogenophaga luteola</name>
    <dbReference type="NCBI Taxonomy" id="1591122"/>
    <lineage>
        <taxon>Bacteria</taxon>
        <taxon>Pseudomonadati</taxon>
        <taxon>Pseudomonadota</taxon>
        <taxon>Betaproteobacteria</taxon>
        <taxon>Burkholderiales</taxon>
        <taxon>Comamonadaceae</taxon>
        <taxon>Hydrogenophaga</taxon>
    </lineage>
</organism>
<dbReference type="InterPro" id="IPR001279">
    <property type="entry name" value="Metallo-B-lactamas"/>
</dbReference>
<accession>A0ABV7VXW6</accession>
<proteinExistence type="predicted"/>
<comment type="caution">
    <text evidence="2">The sequence shown here is derived from an EMBL/GenBank/DDBJ whole genome shotgun (WGS) entry which is preliminary data.</text>
</comment>
<reference evidence="3" key="1">
    <citation type="journal article" date="2019" name="Int. J. Syst. Evol. Microbiol.">
        <title>The Global Catalogue of Microorganisms (GCM) 10K type strain sequencing project: providing services to taxonomists for standard genome sequencing and annotation.</title>
        <authorList>
            <consortium name="The Broad Institute Genomics Platform"/>
            <consortium name="The Broad Institute Genome Sequencing Center for Infectious Disease"/>
            <person name="Wu L."/>
            <person name="Ma J."/>
        </authorList>
    </citation>
    <scope>NUCLEOTIDE SEQUENCE [LARGE SCALE GENOMIC DNA]</scope>
    <source>
        <strain evidence="3">KCTC 42501</strain>
    </source>
</reference>
<evidence type="ECO:0000313" key="3">
    <source>
        <dbReference type="Proteomes" id="UP001595729"/>
    </source>
</evidence>
<keyword evidence="3" id="KW-1185">Reference proteome</keyword>
<evidence type="ECO:0000313" key="2">
    <source>
        <dbReference type="EMBL" id="MFC3682135.1"/>
    </source>
</evidence>
<dbReference type="InterPro" id="IPR052159">
    <property type="entry name" value="Competence_DNA_uptake"/>
</dbReference>
<dbReference type="PANTHER" id="PTHR30619">
    <property type="entry name" value="DNA INTERNALIZATION/COMPETENCE PROTEIN COMEC/REC2"/>
    <property type="match status" value="1"/>
</dbReference>